<gene>
    <name evidence="4" type="ORF">CAPTEDRAFT_131674</name>
</gene>
<dbReference type="EMBL" id="KB310606">
    <property type="protein sequence ID" value="ELT91225.1"/>
    <property type="molecule type" value="Genomic_DNA"/>
</dbReference>
<sequence length="103" mass="11232">MKRNNRLSPLLLASSTGNVQSVKRLLEHKADPNQRNNQGLTALMFALHLDDASTQETIVGLLIEHGADVNLTDCNGYSALQIASAKQNVRILKKLFDSGADMT</sequence>
<dbReference type="OMA" id="AVMENHE"/>
<reference evidence="6" key="1">
    <citation type="submission" date="2012-12" db="EMBL/GenBank/DDBJ databases">
        <authorList>
            <person name="Hellsten U."/>
            <person name="Grimwood J."/>
            <person name="Chapman J.A."/>
            <person name="Shapiro H."/>
            <person name="Aerts A."/>
            <person name="Otillar R.P."/>
            <person name="Terry A.Y."/>
            <person name="Boore J.L."/>
            <person name="Simakov O."/>
            <person name="Marletaz F."/>
            <person name="Cho S.-J."/>
            <person name="Edsinger-Gonzales E."/>
            <person name="Havlak P."/>
            <person name="Kuo D.-H."/>
            <person name="Larsson T."/>
            <person name="Lv J."/>
            <person name="Arendt D."/>
            <person name="Savage R."/>
            <person name="Osoegawa K."/>
            <person name="de Jong P."/>
            <person name="Lindberg D.R."/>
            <person name="Seaver E.C."/>
            <person name="Weisblat D.A."/>
            <person name="Putnam N.H."/>
            <person name="Grigoriev I.V."/>
            <person name="Rokhsar D.S."/>
        </authorList>
    </citation>
    <scope>NUCLEOTIDE SEQUENCE</scope>
    <source>
        <strain evidence="6">I ESC-2004</strain>
    </source>
</reference>
<evidence type="ECO:0000256" key="2">
    <source>
        <dbReference type="ARBA" id="ARBA00023043"/>
    </source>
</evidence>
<dbReference type="SUPFAM" id="SSF48403">
    <property type="entry name" value="Ankyrin repeat"/>
    <property type="match status" value="1"/>
</dbReference>
<dbReference type="PROSITE" id="PS50297">
    <property type="entry name" value="ANK_REP_REGION"/>
    <property type="match status" value="3"/>
</dbReference>
<dbReference type="HOGENOM" id="CLU_000134_18_9_1"/>
<evidence type="ECO:0000313" key="6">
    <source>
        <dbReference type="Proteomes" id="UP000014760"/>
    </source>
</evidence>
<dbReference type="PANTHER" id="PTHR24171">
    <property type="entry name" value="ANKYRIN REPEAT DOMAIN-CONTAINING PROTEIN 39-RELATED"/>
    <property type="match status" value="1"/>
</dbReference>
<dbReference type="STRING" id="283909.R7TJE1"/>
<feature type="repeat" description="ANK" evidence="3">
    <location>
        <begin position="5"/>
        <end position="37"/>
    </location>
</feature>
<dbReference type="OrthoDB" id="9995210at2759"/>
<feature type="repeat" description="ANK" evidence="3">
    <location>
        <begin position="38"/>
        <end position="74"/>
    </location>
</feature>
<dbReference type="InterPro" id="IPR036770">
    <property type="entry name" value="Ankyrin_rpt-contain_sf"/>
</dbReference>
<proteinExistence type="predicted"/>
<accession>R7TJE1</accession>
<reference evidence="4 6" key="2">
    <citation type="journal article" date="2013" name="Nature">
        <title>Insights into bilaterian evolution from three spiralian genomes.</title>
        <authorList>
            <person name="Simakov O."/>
            <person name="Marletaz F."/>
            <person name="Cho S.J."/>
            <person name="Edsinger-Gonzales E."/>
            <person name="Havlak P."/>
            <person name="Hellsten U."/>
            <person name="Kuo D.H."/>
            <person name="Larsson T."/>
            <person name="Lv J."/>
            <person name="Arendt D."/>
            <person name="Savage R."/>
            <person name="Osoegawa K."/>
            <person name="de Jong P."/>
            <person name="Grimwood J."/>
            <person name="Chapman J.A."/>
            <person name="Shapiro H."/>
            <person name="Aerts A."/>
            <person name="Otillar R.P."/>
            <person name="Terry A.Y."/>
            <person name="Boore J.L."/>
            <person name="Grigoriev I.V."/>
            <person name="Lindberg D.R."/>
            <person name="Seaver E.C."/>
            <person name="Weisblat D.A."/>
            <person name="Putnam N.H."/>
            <person name="Rokhsar D.S."/>
        </authorList>
    </citation>
    <scope>NUCLEOTIDE SEQUENCE</scope>
    <source>
        <strain evidence="4 6">I ESC-2004</strain>
    </source>
</reference>
<dbReference type="PROSITE" id="PS50088">
    <property type="entry name" value="ANK_REPEAT"/>
    <property type="match status" value="3"/>
</dbReference>
<keyword evidence="1" id="KW-0677">Repeat</keyword>
<dbReference type="AlphaFoldDB" id="R7TJE1"/>
<dbReference type="SMART" id="SM00248">
    <property type="entry name" value="ANK"/>
    <property type="match status" value="3"/>
</dbReference>
<evidence type="ECO:0000313" key="5">
    <source>
        <dbReference type="EnsemblMetazoa" id="CapteP131674"/>
    </source>
</evidence>
<reference evidence="5" key="3">
    <citation type="submission" date="2015-06" db="UniProtKB">
        <authorList>
            <consortium name="EnsemblMetazoa"/>
        </authorList>
    </citation>
    <scope>IDENTIFICATION</scope>
</reference>
<dbReference type="InterPro" id="IPR002110">
    <property type="entry name" value="Ankyrin_rpt"/>
</dbReference>
<dbReference type="EnsemblMetazoa" id="CapteT131674">
    <property type="protein sequence ID" value="CapteP131674"/>
    <property type="gene ID" value="CapteG131674"/>
</dbReference>
<keyword evidence="6" id="KW-1185">Reference proteome</keyword>
<feature type="non-terminal residue" evidence="4">
    <location>
        <position position="103"/>
    </location>
</feature>
<evidence type="ECO:0000313" key="4">
    <source>
        <dbReference type="EMBL" id="ELT91225.1"/>
    </source>
</evidence>
<name>R7TJE1_CAPTE</name>
<organism evidence="4">
    <name type="scientific">Capitella teleta</name>
    <name type="common">Polychaete worm</name>
    <dbReference type="NCBI Taxonomy" id="283909"/>
    <lineage>
        <taxon>Eukaryota</taxon>
        <taxon>Metazoa</taxon>
        <taxon>Spiralia</taxon>
        <taxon>Lophotrochozoa</taxon>
        <taxon>Annelida</taxon>
        <taxon>Polychaeta</taxon>
        <taxon>Sedentaria</taxon>
        <taxon>Scolecida</taxon>
        <taxon>Capitellidae</taxon>
        <taxon>Capitella</taxon>
    </lineage>
</organism>
<dbReference type="Gene3D" id="1.25.40.20">
    <property type="entry name" value="Ankyrin repeat-containing domain"/>
    <property type="match status" value="1"/>
</dbReference>
<protein>
    <submittedName>
        <fullName evidence="4 5">Uncharacterized protein</fullName>
    </submittedName>
</protein>
<dbReference type="Proteomes" id="UP000014760">
    <property type="component" value="Unassembled WGS sequence"/>
</dbReference>
<keyword evidence="2 3" id="KW-0040">ANK repeat</keyword>
<dbReference type="Pfam" id="PF12796">
    <property type="entry name" value="Ank_2"/>
    <property type="match status" value="1"/>
</dbReference>
<dbReference type="EMBL" id="AMQN01013931">
    <property type="status" value="NOT_ANNOTATED_CDS"/>
    <property type="molecule type" value="Genomic_DNA"/>
</dbReference>
<feature type="repeat" description="ANK" evidence="3">
    <location>
        <begin position="75"/>
        <end position="103"/>
    </location>
</feature>
<evidence type="ECO:0000256" key="3">
    <source>
        <dbReference type="PROSITE-ProRule" id="PRU00023"/>
    </source>
</evidence>
<evidence type="ECO:0000256" key="1">
    <source>
        <dbReference type="ARBA" id="ARBA00022737"/>
    </source>
</evidence>